<keyword evidence="2" id="KW-1185">Reference proteome</keyword>
<proteinExistence type="predicted"/>
<dbReference type="Proteomes" id="UP001181046">
    <property type="component" value="Unassembled WGS sequence"/>
</dbReference>
<organism evidence="1 2">
    <name type="scientific">Enterococcus xiangfangensis</name>
    <dbReference type="NCBI Taxonomy" id="1296537"/>
    <lineage>
        <taxon>Bacteria</taxon>
        <taxon>Bacillati</taxon>
        <taxon>Bacillota</taxon>
        <taxon>Bacilli</taxon>
        <taxon>Lactobacillales</taxon>
        <taxon>Enterococcaceae</taxon>
        <taxon>Enterococcus</taxon>
    </lineage>
</organism>
<comment type="caution">
    <text evidence="1">The sequence shown here is derived from an EMBL/GenBank/DDBJ whole genome shotgun (WGS) entry which is preliminary data.</text>
</comment>
<dbReference type="EMBL" id="JARQAJ010000001">
    <property type="protein sequence ID" value="MDT2758907.1"/>
    <property type="molecule type" value="Genomic_DNA"/>
</dbReference>
<name>A0ABU3F8C0_9ENTE</name>
<protein>
    <submittedName>
        <fullName evidence="1">Uncharacterized protein</fullName>
    </submittedName>
</protein>
<dbReference type="RefSeq" id="WP_067626986.1">
    <property type="nucleotide sequence ID" value="NZ_JARQAJ010000001.1"/>
</dbReference>
<accession>A0ABU3F8C0</accession>
<gene>
    <name evidence="1" type="ORF">P7H27_03935</name>
</gene>
<sequence>MLLIQQGPAAGPKLQKIMNSGFCDGIIWDPRDMTPTRINQYVNENEEYEEVIKILEFKQYYQQFADSDKKKLKDYPQFPTELMDRNFLRKQENLDQLVQDSIEFQQLVSLNYLCTPTFYIENFGHRIIERVLETWEINVSYIQEEKFDMPLFATMVISENAFSSYDYIGEFLEDLENFTESLNGIYITIDRNEMSAQRHKFDVTHLTNILQFIFDLKMMGFTVIVGYSSVEGLLYSSVGADYVGTGWFYSLRKFNRIQKGLPAEKSFGIQKKRYTSIKLFSEVPLQETIYNVGLQSHELILDGCLLDKDLMVGTSIDMLNNNDCYLQHFEEMYKYIHLLDSLSDESEKTDKVLELLNGAKSNLDKFNKLPNNTYKINSEHINQYMDALNAVKKTNFI</sequence>
<reference evidence="1" key="1">
    <citation type="submission" date="2023-03" db="EMBL/GenBank/DDBJ databases">
        <authorList>
            <person name="Shen W."/>
            <person name="Cai J."/>
        </authorList>
    </citation>
    <scope>NUCLEOTIDE SEQUENCE</scope>
    <source>
        <strain evidence="1">P66-3</strain>
    </source>
</reference>
<evidence type="ECO:0000313" key="2">
    <source>
        <dbReference type="Proteomes" id="UP001181046"/>
    </source>
</evidence>
<evidence type="ECO:0000313" key="1">
    <source>
        <dbReference type="EMBL" id="MDT2758907.1"/>
    </source>
</evidence>